<evidence type="ECO:0000256" key="8">
    <source>
        <dbReference type="ARBA" id="ARBA00048449"/>
    </source>
</evidence>
<keyword evidence="3 9" id="KW-0032">Aminotransferase</keyword>
<dbReference type="InterPro" id="IPR005815">
    <property type="entry name" value="BioA"/>
</dbReference>
<comment type="subunit">
    <text evidence="9">Homodimer.</text>
</comment>
<dbReference type="GO" id="GO:0004015">
    <property type="term" value="F:adenosylmethionine-8-amino-7-oxononanoate transaminase activity"/>
    <property type="evidence" value="ECO:0007669"/>
    <property type="project" value="UniProtKB-UniRule"/>
</dbReference>
<dbReference type="HAMAP" id="MF_00834">
    <property type="entry name" value="BioA"/>
    <property type="match status" value="1"/>
</dbReference>
<dbReference type="PANTHER" id="PTHR42684:SF17">
    <property type="entry name" value="ADENOSYLMETHIONINE-8-AMINO-7-OXONONANOATE AMINOTRANSFERASE"/>
    <property type="match status" value="1"/>
</dbReference>
<sequence>MTTPPSPIWHPFTQHGLGDAIPLIARGEGARLYDADGNYWIDAISSWWVTTHGHAHPKIMAAIRAQTEKLDQLIFAGWTHAPAESLAAELIRITPDPLTRVFFSDSGSTSVEVALKMALGYWFNIGEARSRILVLDHSYHGDTIGTMSVGERGVYNRAWQPLLFDVDSIPFPHEGMEQATLDALEAACLQKPAAFIVEPLILGAGGMLIYPAWVLAEMRSICAAHGVLFIADEVMTGWGRTGTRFACDQAGVIPDIVCLSKGLTGGALPLAVTLCIEPIFQAHYSPDRAKTFYHSSSYTANPIACAAANANLAIWRDEPVQQRIDALADAQAAHLAMLATDPRIANPRRLGTIAALDLVVADAGYLSALAPRLTAFYRDRGVLLRPLGNSVYVMPPYCTGADELAEIWAAIAASLDIA</sequence>
<protein>
    <recommendedName>
        <fullName evidence="9">Adenosylmethionine-8-amino-7-oxononanoate aminotransferase</fullName>
        <ecNumber evidence="9">2.6.1.62</ecNumber>
    </recommendedName>
    <alternativeName>
        <fullName evidence="9">7,8-diamino-pelargonic acid aminotransferase</fullName>
        <shortName evidence="9">DAPA AT</shortName>
        <shortName evidence="9">DAPA aminotransferase</shortName>
    </alternativeName>
    <alternativeName>
        <fullName evidence="9">7,8-diaminononanoate synthase</fullName>
        <shortName evidence="9">DANS</shortName>
    </alternativeName>
    <alternativeName>
        <fullName evidence="9">Diaminopelargonic acid synthase</fullName>
    </alternativeName>
</protein>
<evidence type="ECO:0000313" key="11">
    <source>
        <dbReference type="Proteomes" id="UP000194469"/>
    </source>
</evidence>
<dbReference type="EMBL" id="FXWL01000001">
    <property type="protein sequence ID" value="SMQ61419.1"/>
    <property type="molecule type" value="Genomic_DNA"/>
</dbReference>
<comment type="pathway">
    <text evidence="2 9">Cofactor biosynthesis; biotin biosynthesis; 7,8-diaminononanoate from 8-amino-7-oxononanoate (SAM route): step 1/1.</text>
</comment>
<feature type="modified residue" description="N6-(pyridoxal phosphate)lysine" evidence="9">
    <location>
        <position position="261"/>
    </location>
</feature>
<feature type="binding site" evidence="9">
    <location>
        <begin position="296"/>
        <end position="297"/>
    </location>
    <ligand>
        <name>pyridoxal 5'-phosphate</name>
        <dbReference type="ChEBI" id="CHEBI:597326"/>
    </ligand>
</feature>
<dbReference type="Proteomes" id="UP000194469">
    <property type="component" value="Unassembled WGS sequence"/>
</dbReference>
<dbReference type="RefSeq" id="WP_086455933.1">
    <property type="nucleotide sequence ID" value="NZ_FXWL01000001.1"/>
</dbReference>
<dbReference type="NCBIfam" id="NF004624">
    <property type="entry name" value="PRK05964.1"/>
    <property type="match status" value="1"/>
</dbReference>
<feature type="site" description="Participates in the substrate recognition with KAPA and in a stacking interaction with the adenine ring of SAM" evidence="9">
    <location>
        <position position="12"/>
    </location>
</feature>
<gene>
    <name evidence="9" type="primary">bioA</name>
    <name evidence="10" type="ORF">SAMN06295984_0563</name>
</gene>
<feature type="binding site" evidence="9">
    <location>
        <position position="47"/>
    </location>
    <ligand>
        <name>substrate</name>
    </ligand>
</feature>
<feature type="binding site" evidence="9">
    <location>
        <position position="232"/>
    </location>
    <ligand>
        <name>pyridoxal 5'-phosphate</name>
        <dbReference type="ChEBI" id="CHEBI:597326"/>
    </ligand>
</feature>
<organism evidence="10 11">
    <name type="scientific">Sphingopyxis terrae subsp. ummariensis</name>
    <dbReference type="NCBI Taxonomy" id="429001"/>
    <lineage>
        <taxon>Bacteria</taxon>
        <taxon>Pseudomonadati</taxon>
        <taxon>Pseudomonadota</taxon>
        <taxon>Alphaproteobacteria</taxon>
        <taxon>Sphingomonadales</taxon>
        <taxon>Sphingomonadaceae</taxon>
        <taxon>Sphingopyxis</taxon>
    </lineage>
</organism>
<keyword evidence="4 9" id="KW-0808">Transferase</keyword>
<comment type="similarity">
    <text evidence="9">Belongs to the class-III pyridoxal-phosphate-dependent aminotransferase family. BioA subfamily.</text>
</comment>
<reference evidence="11" key="1">
    <citation type="submission" date="2017-04" db="EMBL/GenBank/DDBJ databases">
        <authorList>
            <person name="Varghese N."/>
            <person name="Submissions S."/>
        </authorList>
    </citation>
    <scope>NUCLEOTIDE SEQUENCE [LARGE SCALE GENOMIC DNA]</scope>
    <source>
        <strain evidence="11">UI2</strain>
    </source>
</reference>
<feature type="binding site" evidence="9">
    <location>
        <position position="295"/>
    </location>
    <ligand>
        <name>substrate</name>
    </ligand>
</feature>
<dbReference type="InterPro" id="IPR015424">
    <property type="entry name" value="PyrdxlP-dep_Trfase"/>
</dbReference>
<comment type="subcellular location">
    <subcellularLocation>
        <location evidence="9">Cytoplasm</location>
    </subcellularLocation>
</comment>
<evidence type="ECO:0000256" key="7">
    <source>
        <dbReference type="ARBA" id="ARBA00022898"/>
    </source>
</evidence>
<keyword evidence="7 9" id="KW-0663">Pyridoxal phosphate</keyword>
<dbReference type="GeneID" id="303000644"/>
<evidence type="ECO:0000256" key="3">
    <source>
        <dbReference type="ARBA" id="ARBA00022576"/>
    </source>
</evidence>
<evidence type="ECO:0000256" key="6">
    <source>
        <dbReference type="ARBA" id="ARBA00022756"/>
    </source>
</evidence>
<feature type="binding site" evidence="9">
    <location>
        <position position="261"/>
    </location>
    <ligand>
        <name>substrate</name>
    </ligand>
</feature>
<dbReference type="Gene3D" id="3.90.1150.10">
    <property type="entry name" value="Aspartate Aminotransferase, domain 1"/>
    <property type="match status" value="1"/>
</dbReference>
<keyword evidence="9" id="KW-0963">Cytoplasm</keyword>
<proteinExistence type="inferred from homology"/>
<feature type="binding site" evidence="9">
    <location>
        <position position="385"/>
    </location>
    <ligand>
        <name>substrate</name>
    </ligand>
</feature>
<keyword evidence="5 9" id="KW-0949">S-adenosyl-L-methionine</keyword>
<dbReference type="Pfam" id="PF00202">
    <property type="entry name" value="Aminotran_3"/>
    <property type="match status" value="1"/>
</dbReference>
<evidence type="ECO:0000256" key="9">
    <source>
        <dbReference type="HAMAP-Rule" id="MF_00834"/>
    </source>
</evidence>
<dbReference type="FunFam" id="3.40.640.10:FF:000004">
    <property type="entry name" value="Acetylornithine aminotransferase"/>
    <property type="match status" value="1"/>
</dbReference>
<comment type="function">
    <text evidence="9">Catalyzes the transfer of the alpha-amino group from S-adenosyl-L-methionine (SAM) to 7-keto-8-aminopelargonic acid (KAPA) to form 7,8-diaminopelargonic acid (DAPA). It is the only aminotransferase known to utilize SAM as an amino donor.</text>
</comment>
<feature type="binding site" evidence="9">
    <location>
        <position position="139"/>
    </location>
    <ligand>
        <name>substrate</name>
    </ligand>
</feature>
<keyword evidence="6 9" id="KW-0093">Biotin biosynthesis</keyword>
<dbReference type="AlphaFoldDB" id="A0A1Y6EGB1"/>
<accession>A0A1Y6EGB1</accession>
<feature type="binding site" evidence="9">
    <location>
        <begin position="107"/>
        <end position="108"/>
    </location>
    <ligand>
        <name>pyridoxal 5'-phosphate</name>
        <dbReference type="ChEBI" id="CHEBI:597326"/>
    </ligand>
</feature>
<evidence type="ECO:0000256" key="5">
    <source>
        <dbReference type="ARBA" id="ARBA00022691"/>
    </source>
</evidence>
<evidence type="ECO:0000256" key="1">
    <source>
        <dbReference type="ARBA" id="ARBA00001933"/>
    </source>
</evidence>
<dbReference type="GO" id="GO:0030170">
    <property type="term" value="F:pyridoxal phosphate binding"/>
    <property type="evidence" value="ECO:0007669"/>
    <property type="project" value="UniProtKB-UniRule"/>
</dbReference>
<dbReference type="UniPathway" id="UPA00078">
    <property type="reaction ID" value="UER00160"/>
</dbReference>
<dbReference type="Gene3D" id="3.40.640.10">
    <property type="entry name" value="Type I PLP-dependent aspartate aminotransferase-like (Major domain)"/>
    <property type="match status" value="1"/>
</dbReference>
<evidence type="ECO:0000313" key="10">
    <source>
        <dbReference type="EMBL" id="SMQ61419.1"/>
    </source>
</evidence>
<dbReference type="GO" id="GO:0009102">
    <property type="term" value="P:biotin biosynthetic process"/>
    <property type="evidence" value="ECO:0007669"/>
    <property type="project" value="UniProtKB-UniRule"/>
</dbReference>
<keyword evidence="11" id="KW-1185">Reference proteome</keyword>
<dbReference type="GO" id="GO:0005737">
    <property type="term" value="C:cytoplasm"/>
    <property type="evidence" value="ECO:0007669"/>
    <property type="project" value="UniProtKB-SubCell"/>
</dbReference>
<dbReference type="SUPFAM" id="SSF53383">
    <property type="entry name" value="PLP-dependent transferases"/>
    <property type="match status" value="1"/>
</dbReference>
<evidence type="ECO:0000256" key="2">
    <source>
        <dbReference type="ARBA" id="ARBA00005063"/>
    </source>
</evidence>
<dbReference type="CDD" id="cd00610">
    <property type="entry name" value="OAT_like"/>
    <property type="match status" value="1"/>
</dbReference>
<comment type="cofactor">
    <cofactor evidence="1 9">
        <name>pyridoxal 5'-phosphate</name>
        <dbReference type="ChEBI" id="CHEBI:597326"/>
    </cofactor>
</comment>
<name>A0A1Y6EGB1_9SPHN</name>
<dbReference type="EC" id="2.6.1.62" evidence="9"/>
<comment type="catalytic activity">
    <reaction evidence="8 9">
        <text>(8S)-8-amino-7-oxononanoate + S-adenosyl-L-methionine = S-adenosyl-4-methylsulfanyl-2-oxobutanoate + (7R,8S)-7,8-diammoniononanoate</text>
        <dbReference type="Rhea" id="RHEA:16861"/>
        <dbReference type="ChEBI" id="CHEBI:16490"/>
        <dbReference type="ChEBI" id="CHEBI:59789"/>
        <dbReference type="ChEBI" id="CHEBI:149468"/>
        <dbReference type="ChEBI" id="CHEBI:149469"/>
        <dbReference type="EC" id="2.6.1.62"/>
    </reaction>
</comment>
<dbReference type="PANTHER" id="PTHR42684">
    <property type="entry name" value="ADENOSYLMETHIONINE-8-AMINO-7-OXONONANOATE AMINOTRANSFERASE"/>
    <property type="match status" value="1"/>
</dbReference>
<dbReference type="InterPro" id="IPR005814">
    <property type="entry name" value="Aminotrans_3"/>
</dbReference>
<evidence type="ECO:0000256" key="4">
    <source>
        <dbReference type="ARBA" id="ARBA00022679"/>
    </source>
</evidence>
<dbReference type="NCBIfam" id="TIGR00508">
    <property type="entry name" value="bioA"/>
    <property type="match status" value="1"/>
</dbReference>
<dbReference type="InterPro" id="IPR015421">
    <property type="entry name" value="PyrdxlP-dep_Trfase_major"/>
</dbReference>
<dbReference type="InterPro" id="IPR015422">
    <property type="entry name" value="PyrdxlP-dep_Trfase_small"/>
</dbReference>